<dbReference type="GO" id="GO:0009986">
    <property type="term" value="C:cell surface"/>
    <property type="evidence" value="ECO:0007669"/>
    <property type="project" value="InterPro"/>
</dbReference>
<dbReference type="InterPro" id="IPR001534">
    <property type="entry name" value="Transthyretin-like"/>
</dbReference>
<keyword evidence="3" id="KW-0964">Secreted</keyword>
<evidence type="ECO:0000256" key="2">
    <source>
        <dbReference type="ARBA" id="ARBA00010112"/>
    </source>
</evidence>
<evidence type="ECO:0000256" key="4">
    <source>
        <dbReference type="ARBA" id="ARBA00022729"/>
    </source>
</evidence>
<organism evidence="6">
    <name type="scientific">Wuchereria bancrofti</name>
    <dbReference type="NCBI Taxonomy" id="6293"/>
    <lineage>
        <taxon>Eukaryota</taxon>
        <taxon>Metazoa</taxon>
        <taxon>Ecdysozoa</taxon>
        <taxon>Nematoda</taxon>
        <taxon>Chromadorea</taxon>
        <taxon>Rhabditida</taxon>
        <taxon>Spirurina</taxon>
        <taxon>Spiruromorpha</taxon>
        <taxon>Filarioidea</taxon>
        <taxon>Onchocercidae</taxon>
        <taxon>Wuchereria</taxon>
    </lineage>
</organism>
<evidence type="ECO:0000256" key="5">
    <source>
        <dbReference type="SAM" id="SignalP"/>
    </source>
</evidence>
<proteinExistence type="inferred from homology"/>
<evidence type="ECO:0000313" key="6">
    <source>
        <dbReference type="WBParaSite" id="maker-PairedContig_6213-snap-gene-0.2-mRNA-1"/>
    </source>
</evidence>
<dbReference type="Gene3D" id="2.60.40.3330">
    <property type="match status" value="2"/>
</dbReference>
<dbReference type="InterPro" id="IPR038479">
    <property type="entry name" value="Transthyretin-like_sf"/>
</dbReference>
<comment type="subcellular location">
    <subcellularLocation>
        <location evidence="1">Secreted</location>
    </subcellularLocation>
</comment>
<keyword evidence="4 5" id="KW-0732">Signal</keyword>
<evidence type="ECO:0000256" key="1">
    <source>
        <dbReference type="ARBA" id="ARBA00004613"/>
    </source>
</evidence>
<name>A0A1I8EXL6_WUCBA</name>
<feature type="chain" id="PRO_5009318434" description="Transthyretin-like family protein" evidence="5">
    <location>
        <begin position="20"/>
        <end position="266"/>
    </location>
</feature>
<dbReference type="WBParaSite" id="maker-PairedContig_6213-snap-gene-0.2-mRNA-1">
    <property type="protein sequence ID" value="maker-PairedContig_6213-snap-gene-0.2-mRNA-1"/>
    <property type="gene ID" value="maker-PairedContig_6213-snap-gene-0.2"/>
</dbReference>
<dbReference type="AlphaFoldDB" id="A0A1I8EXL6"/>
<feature type="signal peptide" evidence="5">
    <location>
        <begin position="1"/>
        <end position="19"/>
    </location>
</feature>
<dbReference type="Pfam" id="PF01060">
    <property type="entry name" value="TTR-52"/>
    <property type="match status" value="2"/>
</dbReference>
<protein>
    <recommendedName>
        <fullName evidence="7">Transthyretin-like family protein</fullName>
    </recommendedName>
</protein>
<evidence type="ECO:0000256" key="3">
    <source>
        <dbReference type="ARBA" id="ARBA00022525"/>
    </source>
</evidence>
<comment type="similarity">
    <text evidence="2">Belongs to the nematode transthyretin-like family.</text>
</comment>
<sequence length="266" mass="31357">MLQLLLLFFVLANFQLLESRMQSVKIRGIFQCGSEIPRNATIELWDEDQPLLNFVHQFIIQKNSNDPDDKLFTTHPNIDGSFEISATHEEFTKLSLYMVVYHQCEHLIHYKYNQLKDREYQRWRRFIFRIPGQYVNDGEKAIKVFDLGTWNLQFKFMDEELVMSCAMNSITLSILLALISNTDGFIKRNQSFAIHGKFMCGQYPLHRAAIELWEDDRSLLKSIVYILKQKRGPNDAYIARTNTNEHGEFTINGSYRSVYQVNPYIY</sequence>
<dbReference type="PANTHER" id="PTHR21700">
    <property type="entry name" value="TRANSTHYRETIN-LIKE FAMILY PROTEIN-RELATED"/>
    <property type="match status" value="1"/>
</dbReference>
<dbReference type="GO" id="GO:0005576">
    <property type="term" value="C:extracellular region"/>
    <property type="evidence" value="ECO:0007669"/>
    <property type="project" value="UniProtKB-SubCell"/>
</dbReference>
<accession>A0A1I8EXL6</accession>
<reference evidence="6" key="1">
    <citation type="submission" date="2016-11" db="UniProtKB">
        <authorList>
            <consortium name="WormBaseParasite"/>
        </authorList>
    </citation>
    <scope>IDENTIFICATION</scope>
    <source>
        <strain evidence="6">pt0022</strain>
    </source>
</reference>
<evidence type="ECO:0008006" key="7">
    <source>
        <dbReference type="Google" id="ProtNLM"/>
    </source>
</evidence>